<organism evidence="1 3">
    <name type="scientific">Collybiopsis confluens</name>
    <dbReference type="NCBI Taxonomy" id="2823264"/>
    <lineage>
        <taxon>Eukaryota</taxon>
        <taxon>Fungi</taxon>
        <taxon>Dikarya</taxon>
        <taxon>Basidiomycota</taxon>
        <taxon>Agaricomycotina</taxon>
        <taxon>Agaricomycetes</taxon>
        <taxon>Agaricomycetidae</taxon>
        <taxon>Agaricales</taxon>
        <taxon>Marasmiineae</taxon>
        <taxon>Omphalotaceae</taxon>
        <taxon>Collybiopsis</taxon>
    </lineage>
</organism>
<comment type="caution">
    <text evidence="1">The sequence shown here is derived from an EMBL/GenBank/DDBJ whole genome shotgun (WGS) entry which is preliminary data.</text>
</comment>
<gene>
    <name evidence="2" type="ORF">D9757_007681</name>
    <name evidence="1" type="ORF">D9757_011749</name>
</gene>
<keyword evidence="3" id="KW-1185">Reference proteome</keyword>
<dbReference type="AlphaFoldDB" id="A0A8H5G849"/>
<evidence type="ECO:0000313" key="2">
    <source>
        <dbReference type="EMBL" id="KAF5379317.1"/>
    </source>
</evidence>
<protein>
    <submittedName>
        <fullName evidence="1">Uncharacterized protein</fullName>
    </submittedName>
</protein>
<proteinExistence type="predicted"/>
<dbReference type="EMBL" id="JAACJN010000070">
    <property type="protein sequence ID" value="KAF5379317.1"/>
    <property type="molecule type" value="Genomic_DNA"/>
</dbReference>
<dbReference type="Proteomes" id="UP000518752">
    <property type="component" value="Unassembled WGS sequence"/>
</dbReference>
<name>A0A8H5G849_9AGAR</name>
<evidence type="ECO:0000313" key="3">
    <source>
        <dbReference type="Proteomes" id="UP000518752"/>
    </source>
</evidence>
<evidence type="ECO:0000313" key="1">
    <source>
        <dbReference type="EMBL" id="KAF5360133.1"/>
    </source>
</evidence>
<sequence>MLARIIEYLAYNRLSGEDEEIISDQAIYQHVLRGIAMRTSSRPVDMVFSVLGLVGAQITSPYHEFGEHERFRATLALVEVMLRANDDEGDGISNTLVDIPLWESMEFVDAVGLPSSDETSVSDTDSDKVCLPTLGELAQLLDNEVAEIQLSCHPNVVVRQSSMLEWTFAVERTEDDPDGKACAIALELPEKDLMDAYGGGARVFVLHEGEGIVELCRTLSEDG</sequence>
<reference evidence="1 3" key="1">
    <citation type="journal article" date="2020" name="ISME J.">
        <title>Uncovering the hidden diversity of litter-decomposition mechanisms in mushroom-forming fungi.</title>
        <authorList>
            <person name="Floudas D."/>
            <person name="Bentzer J."/>
            <person name="Ahren D."/>
            <person name="Johansson T."/>
            <person name="Persson P."/>
            <person name="Tunlid A."/>
        </authorList>
    </citation>
    <scope>NUCLEOTIDE SEQUENCE [LARGE SCALE GENOMIC DNA]</scope>
    <source>
        <strain evidence="1 3">CBS 406.79</strain>
    </source>
</reference>
<dbReference type="OrthoDB" id="674604at2759"/>
<accession>A0A8H5G849</accession>
<dbReference type="EMBL" id="JAACJN010000218">
    <property type="protein sequence ID" value="KAF5360133.1"/>
    <property type="molecule type" value="Genomic_DNA"/>
</dbReference>